<accession>A0A844ZVL6</accession>
<comment type="caution">
    <text evidence="1">The sequence shown here is derived from an EMBL/GenBank/DDBJ whole genome shotgun (WGS) entry which is preliminary data.</text>
</comment>
<dbReference type="EMBL" id="WTYX01000002">
    <property type="protein sequence ID" value="MXO90996.1"/>
    <property type="molecule type" value="Genomic_DNA"/>
</dbReference>
<reference evidence="1 2" key="1">
    <citation type="submission" date="2019-12" db="EMBL/GenBank/DDBJ databases">
        <title>Genomic-based taxomic classification of the family Erythrobacteraceae.</title>
        <authorList>
            <person name="Xu L."/>
        </authorList>
    </citation>
    <scope>NUCLEOTIDE SEQUENCE [LARGE SCALE GENOMIC DNA]</scope>
    <source>
        <strain evidence="1 2">KCTC 52763</strain>
    </source>
</reference>
<dbReference type="Proteomes" id="UP000442714">
    <property type="component" value="Unassembled WGS sequence"/>
</dbReference>
<gene>
    <name evidence="1" type="ORF">GRI41_09200</name>
</gene>
<evidence type="ECO:0000313" key="1">
    <source>
        <dbReference type="EMBL" id="MXO90996.1"/>
    </source>
</evidence>
<keyword evidence="2" id="KW-1185">Reference proteome</keyword>
<evidence type="ECO:0000313" key="2">
    <source>
        <dbReference type="Proteomes" id="UP000442714"/>
    </source>
</evidence>
<dbReference type="OrthoDB" id="2974768at2"/>
<organism evidence="1 2">
    <name type="scientific">Pontixanthobacter aquaemixtae</name>
    <dbReference type="NCBI Taxonomy" id="1958940"/>
    <lineage>
        <taxon>Bacteria</taxon>
        <taxon>Pseudomonadati</taxon>
        <taxon>Pseudomonadota</taxon>
        <taxon>Alphaproteobacteria</taxon>
        <taxon>Sphingomonadales</taxon>
        <taxon>Erythrobacteraceae</taxon>
        <taxon>Pontixanthobacter</taxon>
    </lineage>
</organism>
<sequence length="433" mass="45682">MMEQNGLLDSDTDQRALTLQARLVKDRAKLAEGAERAGLFAESAAIYAKAGAIDNGSYPLINAASLYLLAGQKAQSEKLARDVLKALDENPDEAETPYWLGATRAEALLLLGEQAQARAALRGAVTKQPAAWEDHAATIGQFELLCAELGCDAAWLDQLRPPSAVHFSGIMNVAQSDEAAPRQISEWLERENIGFGFGALAAGSDIWIGEALLARGAQLHVILPCDRATFRAASVTIVDDAWGPRFDRLMDQAESICCLDHADAPDAAAVERGDAVAAGMAQHSATQLRANARRLRIVGSNDAISDPGEAAILKARRKGDRAPSRPATASGSLRAAVLSASGLEIFGSLADAWAAMGARAESCAVDWIVSHSDEIPAPVPERLSAMLECAVPGQCVATHAAGYGLLGSGFDLRVESAGDMRWAGGLMPLYALF</sequence>
<protein>
    <submittedName>
        <fullName evidence="1">Uncharacterized protein</fullName>
    </submittedName>
</protein>
<dbReference type="AlphaFoldDB" id="A0A844ZVL6"/>
<proteinExistence type="predicted"/>
<name>A0A844ZVL6_9SPHN</name>